<protein>
    <submittedName>
        <fullName evidence="1">Uncharacterized protein</fullName>
    </submittedName>
</protein>
<dbReference type="AlphaFoldDB" id="W0DRR7"/>
<keyword evidence="2" id="KW-1185">Reference proteome</keyword>
<evidence type="ECO:0000313" key="1">
    <source>
        <dbReference type="EMBL" id="AHE99962.1"/>
    </source>
</evidence>
<dbReference type="Proteomes" id="UP000005289">
    <property type="component" value="Chromosome"/>
</dbReference>
<accession>W0DRR7</accession>
<evidence type="ECO:0000313" key="2">
    <source>
        <dbReference type="Proteomes" id="UP000005289"/>
    </source>
</evidence>
<sequence length="106" mass="12160">MLRVEQFLTRGVLGVYQEVYARFLTLTLASIARVLAQPTVVACTEGRKHPNQVNFRATLAKLRTRFFQLWEPADTHGCLDLPVWIARDVEPIRSRRSYPPAENLAH</sequence>
<proteinExistence type="predicted"/>
<name>W0DRR7_9GAMM</name>
<dbReference type="HOGENOM" id="CLU_2154830_0_0_6"/>
<reference evidence="1 2" key="1">
    <citation type="submission" date="2013-12" db="EMBL/GenBank/DDBJ databases">
        <authorList>
            <consortium name="DOE Joint Genome Institute"/>
            <person name="Muyzer G."/>
            <person name="Huntemann M."/>
            <person name="Han J."/>
            <person name="Chen A."/>
            <person name="Kyrpides N."/>
            <person name="Mavromatis K."/>
            <person name="Markowitz V."/>
            <person name="Palaniappan K."/>
            <person name="Ivanova N."/>
            <person name="Schaumberg A."/>
            <person name="Pati A."/>
            <person name="Liolios K."/>
            <person name="Nordberg H.P."/>
            <person name="Cantor M.N."/>
            <person name="Hua S.X."/>
            <person name="Woyke T."/>
        </authorList>
    </citation>
    <scope>NUCLEOTIDE SEQUENCE [LARGE SCALE GENOMIC DNA]</scope>
    <source>
        <strain evidence="1 2">ARh 1</strain>
    </source>
</reference>
<dbReference type="KEGG" id="tti:THITH_05170"/>
<dbReference type="EMBL" id="CP007029">
    <property type="protein sequence ID" value="AHE99962.1"/>
    <property type="molecule type" value="Genomic_DNA"/>
</dbReference>
<organism evidence="1 2">
    <name type="scientific">Thioalkalivibrio paradoxus ARh 1</name>
    <dbReference type="NCBI Taxonomy" id="713585"/>
    <lineage>
        <taxon>Bacteria</taxon>
        <taxon>Pseudomonadati</taxon>
        <taxon>Pseudomonadota</taxon>
        <taxon>Gammaproteobacteria</taxon>
        <taxon>Chromatiales</taxon>
        <taxon>Ectothiorhodospiraceae</taxon>
        <taxon>Thioalkalivibrio</taxon>
    </lineage>
</organism>
<gene>
    <name evidence="1" type="ORF">THITH_05170</name>
</gene>